<dbReference type="OrthoDB" id="74183at2759"/>
<evidence type="ECO:0000313" key="7">
    <source>
        <dbReference type="EMBL" id="PSK39846.1"/>
    </source>
</evidence>
<comment type="caution">
    <text evidence="7">The sequence shown here is derived from an EMBL/GenBank/DDBJ whole genome shotgun (WGS) entry which is preliminary data.</text>
</comment>
<feature type="domain" description="N-end aminoacyl transferase N-terminal" evidence="5">
    <location>
        <begin position="2"/>
        <end position="51"/>
    </location>
</feature>
<dbReference type="InterPro" id="IPR016181">
    <property type="entry name" value="Acyl_CoA_acyltransferase"/>
</dbReference>
<dbReference type="Proteomes" id="UP000241107">
    <property type="component" value="Unassembled WGS sequence"/>
</dbReference>
<dbReference type="InterPro" id="IPR007471">
    <property type="entry name" value="N-end_Aminoacyl_Trfase_N"/>
</dbReference>
<dbReference type="PANTHER" id="PTHR21367:SF1">
    <property type="entry name" value="ARGINYL-TRNA--PROTEIN TRANSFERASE 1"/>
    <property type="match status" value="1"/>
</dbReference>
<organism evidence="7 8">
    <name type="scientific">Candidozyma pseudohaemuli</name>
    <dbReference type="NCBI Taxonomy" id="418784"/>
    <lineage>
        <taxon>Eukaryota</taxon>
        <taxon>Fungi</taxon>
        <taxon>Dikarya</taxon>
        <taxon>Ascomycota</taxon>
        <taxon>Saccharomycotina</taxon>
        <taxon>Pichiomycetes</taxon>
        <taxon>Metschnikowiaceae</taxon>
        <taxon>Candidozyma</taxon>
    </lineage>
</organism>
<name>A0A2P7YV53_9ASCO</name>
<evidence type="ECO:0000313" key="8">
    <source>
        <dbReference type="Proteomes" id="UP000241107"/>
    </source>
</evidence>
<evidence type="ECO:0000256" key="2">
    <source>
        <dbReference type="ARBA" id="ARBA00012025"/>
    </source>
</evidence>
<evidence type="ECO:0000259" key="6">
    <source>
        <dbReference type="Pfam" id="PF04377"/>
    </source>
</evidence>
<dbReference type="InterPro" id="IPR030700">
    <property type="entry name" value="N-end_Aminoacyl_Trfase"/>
</dbReference>
<dbReference type="Pfam" id="PF04376">
    <property type="entry name" value="ATE_N"/>
    <property type="match status" value="1"/>
</dbReference>
<keyword evidence="8" id="KW-1185">Reference proteome</keyword>
<dbReference type="STRING" id="418784.A0A2P7YV53"/>
<reference evidence="7 8" key="1">
    <citation type="submission" date="2018-03" db="EMBL/GenBank/DDBJ databases">
        <title>Candida pseudohaemulonii genome assembly and annotation.</title>
        <authorList>
            <person name="Munoz J.F."/>
            <person name="Gade L.G."/>
            <person name="Chow N.A."/>
            <person name="Litvintseva A.P."/>
            <person name="Loparev V.N."/>
            <person name="Cuomo C.A."/>
        </authorList>
    </citation>
    <scope>NUCLEOTIDE SEQUENCE [LARGE SCALE GENOMIC DNA]</scope>
    <source>
        <strain evidence="7 8">B12108</strain>
    </source>
</reference>
<protein>
    <recommendedName>
        <fullName evidence="2">arginyltransferase</fullName>
        <ecNumber evidence="2">2.3.2.8</ecNumber>
    </recommendedName>
</protein>
<dbReference type="SUPFAM" id="SSF55729">
    <property type="entry name" value="Acyl-CoA N-acyltransferases (Nat)"/>
    <property type="match status" value="1"/>
</dbReference>
<dbReference type="GO" id="GO:0005737">
    <property type="term" value="C:cytoplasm"/>
    <property type="evidence" value="ECO:0007669"/>
    <property type="project" value="TreeGrafter"/>
</dbReference>
<evidence type="ECO:0000256" key="4">
    <source>
        <dbReference type="ARBA" id="ARBA00023315"/>
    </source>
</evidence>
<feature type="domain" description="N-end rule aminoacyl transferase C-terminal" evidence="6">
    <location>
        <begin position="97"/>
        <end position="246"/>
    </location>
</feature>
<dbReference type="RefSeq" id="XP_024714936.1">
    <property type="nucleotide sequence ID" value="XM_024857056.1"/>
</dbReference>
<comment type="similarity">
    <text evidence="1">Belongs to the R-transferase family.</text>
</comment>
<keyword evidence="4" id="KW-0012">Acyltransferase</keyword>
<dbReference type="AlphaFoldDB" id="A0A2P7YV53"/>
<proteinExistence type="inferred from homology"/>
<dbReference type="GO" id="GO:0006915">
    <property type="term" value="P:apoptotic process"/>
    <property type="evidence" value="ECO:0007669"/>
    <property type="project" value="EnsemblFungi"/>
</dbReference>
<dbReference type="GO" id="GO:0004057">
    <property type="term" value="F:arginyl-tRNA--protein transferase activity"/>
    <property type="evidence" value="ECO:0007669"/>
    <property type="project" value="UniProtKB-EC"/>
</dbReference>
<evidence type="ECO:0000256" key="1">
    <source>
        <dbReference type="ARBA" id="ARBA00009991"/>
    </source>
</evidence>
<keyword evidence="3" id="KW-0808">Transferase</keyword>
<dbReference type="PANTHER" id="PTHR21367">
    <property type="entry name" value="ARGININE-TRNA-PROTEIN TRANSFERASE 1"/>
    <property type="match status" value="1"/>
</dbReference>
<dbReference type="InterPro" id="IPR007472">
    <property type="entry name" value="N-end_Aminoacyl_Trfase_C"/>
</dbReference>
<sequence>MTCQQYDDFINRGFRRSGNFLYTGDMLRGCCRSYTIRTDMDHLKIMKEHRQVVNRFKRAIGDKTTTKGPFDLSTLITAEQSSSRFHTRFEPSGFSAEKFELYKKYQVKVHNDDPSEVTERQFKNFLCATPFPDSEVQGTKAVWSSLNNWVSEWKGDVKKTKKRIGPTHECYYLDNKLIAISVLDFLPSGLSSIYFIWDPDYAHLSLGTLSGLREIQMCRELDLGYYYLGYYIDDCPKMKYKGKFGGQLLDLVNNAWVDLKDVRPLIENDLFFTLGEKGELPKEPTVSHKEKGIVWLGPITNISDALYGNRNTYESAGNILKQLIKKYKLDGFELPDVLPGALPLWALQEILELEAGFEASILMMATGTWGSFLLDEMMPVMRTYVLDFVRLFGLERLKETIIIM</sequence>
<dbReference type="Pfam" id="PF04377">
    <property type="entry name" value="ATE_C"/>
    <property type="match status" value="1"/>
</dbReference>
<dbReference type="GeneID" id="36565045"/>
<dbReference type="GO" id="GO:0071596">
    <property type="term" value="P:ubiquitin-dependent protein catabolic process via the N-end rule pathway"/>
    <property type="evidence" value="ECO:0007669"/>
    <property type="project" value="EnsemblFungi"/>
</dbReference>
<evidence type="ECO:0000256" key="3">
    <source>
        <dbReference type="ARBA" id="ARBA00022679"/>
    </source>
</evidence>
<dbReference type="VEuPathDB" id="FungiDB:C7M61_001655"/>
<dbReference type="EMBL" id="PYFQ01000002">
    <property type="protein sequence ID" value="PSK39846.1"/>
    <property type="molecule type" value="Genomic_DNA"/>
</dbReference>
<dbReference type="EC" id="2.3.2.8" evidence="2"/>
<evidence type="ECO:0000259" key="5">
    <source>
        <dbReference type="Pfam" id="PF04376"/>
    </source>
</evidence>
<accession>A0A2P7YV53</accession>
<gene>
    <name evidence="7" type="ORF">C7M61_001655</name>
</gene>